<keyword evidence="1" id="KW-1133">Transmembrane helix</keyword>
<dbReference type="Proteomes" id="UP000204354">
    <property type="component" value="Segment"/>
</dbReference>
<name>A0A1B0Y834_9CAUD</name>
<reference evidence="2 3" key="1">
    <citation type="submission" date="2016-02" db="EMBL/GenBank/DDBJ databases">
        <authorList>
            <person name="Wen L."/>
            <person name="He K."/>
            <person name="Yang H."/>
        </authorList>
    </citation>
    <scope>NUCLEOTIDE SEQUENCE [LARGE SCALE GENOMIC DNA]</scope>
</reference>
<sequence>MEHETRKSHREIKKPFWKNWKFWLLIVAIVILAKGAISCTSYLFSEPPAPSTKIYKLNSDKSVKAMLKHYEPDLKVTNVGGVYDDPKSKTVLVTVKEDSGWDDKSAVKLMHEDIASVWKAFKKSKGNSFANIAVMVTYPYENTGGNTRQLKAMTADLEGSKLNELNLKGFSDGNVSAFATKYWQRNDLPTVK</sequence>
<keyword evidence="1" id="KW-0812">Transmembrane</keyword>
<protein>
    <submittedName>
        <fullName evidence="2">Uncharacterized protein</fullName>
    </submittedName>
</protein>
<proteinExistence type="predicted"/>
<dbReference type="EMBL" id="KU848186">
    <property type="protein sequence ID" value="ANJ65433.1"/>
    <property type="molecule type" value="Genomic_DNA"/>
</dbReference>
<dbReference type="GeneID" id="29056552"/>
<feature type="transmembrane region" description="Helical" evidence="1">
    <location>
        <begin position="20"/>
        <end position="44"/>
    </location>
</feature>
<gene>
    <name evidence="2" type="ORF">PLE3_34</name>
</gene>
<evidence type="ECO:0000256" key="1">
    <source>
        <dbReference type="SAM" id="Phobius"/>
    </source>
</evidence>
<evidence type="ECO:0000313" key="3">
    <source>
        <dbReference type="Proteomes" id="UP000204354"/>
    </source>
</evidence>
<organism evidence="2 3">
    <name type="scientific">Lactobacillus phage PLE3</name>
    <dbReference type="NCBI Taxonomy" id="1815510"/>
    <lineage>
        <taxon>Viruses</taxon>
        <taxon>Duplodnaviria</taxon>
        <taxon>Heunggongvirae</taxon>
        <taxon>Uroviricota</taxon>
        <taxon>Caudoviricetes</taxon>
        <taxon>Pleetrevirus</taxon>
        <taxon>Pleetrevirus PLE3</taxon>
    </lineage>
</organism>
<accession>A0A1B0Y834</accession>
<dbReference type="KEGG" id="vg:29056552"/>
<dbReference type="RefSeq" id="YP_009292674.1">
    <property type="nucleotide sequence ID" value="NC_031125.1"/>
</dbReference>
<keyword evidence="1" id="KW-0472">Membrane</keyword>
<keyword evidence="3" id="KW-1185">Reference proteome</keyword>
<evidence type="ECO:0000313" key="2">
    <source>
        <dbReference type="EMBL" id="ANJ65433.1"/>
    </source>
</evidence>